<dbReference type="SUPFAM" id="SSF52833">
    <property type="entry name" value="Thioredoxin-like"/>
    <property type="match status" value="1"/>
</dbReference>
<dbReference type="Proteomes" id="UP001237642">
    <property type="component" value="Unassembled WGS sequence"/>
</dbReference>
<keyword evidence="1" id="KW-1133">Transmembrane helix</keyword>
<organism evidence="2 3">
    <name type="scientific">Heracleum sosnowskyi</name>
    <dbReference type="NCBI Taxonomy" id="360622"/>
    <lineage>
        <taxon>Eukaryota</taxon>
        <taxon>Viridiplantae</taxon>
        <taxon>Streptophyta</taxon>
        <taxon>Embryophyta</taxon>
        <taxon>Tracheophyta</taxon>
        <taxon>Spermatophyta</taxon>
        <taxon>Magnoliopsida</taxon>
        <taxon>eudicotyledons</taxon>
        <taxon>Gunneridae</taxon>
        <taxon>Pentapetalae</taxon>
        <taxon>asterids</taxon>
        <taxon>campanulids</taxon>
        <taxon>Apiales</taxon>
        <taxon>Apiaceae</taxon>
        <taxon>Apioideae</taxon>
        <taxon>apioid superclade</taxon>
        <taxon>Tordylieae</taxon>
        <taxon>Tordyliinae</taxon>
        <taxon>Heracleum</taxon>
    </lineage>
</organism>
<accession>A0AAD8H6S1</accession>
<proteinExistence type="predicted"/>
<gene>
    <name evidence="2" type="ORF">POM88_046746</name>
</gene>
<evidence type="ECO:0000313" key="2">
    <source>
        <dbReference type="EMBL" id="KAK1362272.1"/>
    </source>
</evidence>
<keyword evidence="1" id="KW-0472">Membrane</keyword>
<dbReference type="InterPro" id="IPR036249">
    <property type="entry name" value="Thioredoxin-like_sf"/>
</dbReference>
<name>A0AAD8H6S1_9APIA</name>
<keyword evidence="1" id="KW-0812">Transmembrane</keyword>
<protein>
    <submittedName>
        <fullName evidence="2">T-kininogen 2 light chain like</fullName>
    </submittedName>
</protein>
<dbReference type="PANTHER" id="PTHR33875:SF2">
    <property type="entry name" value="ACR183CP"/>
    <property type="match status" value="1"/>
</dbReference>
<sequence length="234" mass="25982">MGIPIKQGSRTPTSKSPLPLLPVLLLIFIVPLIVEAQLVVPAKYDGFVYKKRPASTDTIIIEAFFDPVCPDSRDAWPPLKTAIHHYPDASISLIVHTFPLPYHDNAFVTSRALHIVNKINSSATFNLLEIFFNDQERFYGDQTFNTSRASVVNQVIQVAAKVVGKKNLSAIRSGFLDSKTDYATRSSFKYGCSRGVYGTPFFFVNGFPIPDGGSPIDYKKWRSIIDPLVGKNKA</sequence>
<evidence type="ECO:0000256" key="1">
    <source>
        <dbReference type="SAM" id="Phobius"/>
    </source>
</evidence>
<dbReference type="AlphaFoldDB" id="A0AAD8H6S1"/>
<reference evidence="2" key="2">
    <citation type="submission" date="2023-05" db="EMBL/GenBank/DDBJ databases">
        <authorList>
            <person name="Schelkunov M.I."/>
        </authorList>
    </citation>
    <scope>NUCLEOTIDE SEQUENCE</scope>
    <source>
        <strain evidence="2">Hsosn_3</strain>
        <tissue evidence="2">Leaf</tissue>
    </source>
</reference>
<reference evidence="2" key="1">
    <citation type="submission" date="2023-02" db="EMBL/GenBank/DDBJ databases">
        <title>Genome of toxic invasive species Heracleum sosnowskyi carries increased number of genes despite the absence of recent whole-genome duplications.</title>
        <authorList>
            <person name="Schelkunov M."/>
            <person name="Shtratnikova V."/>
            <person name="Makarenko M."/>
            <person name="Klepikova A."/>
            <person name="Omelchenko D."/>
            <person name="Novikova G."/>
            <person name="Obukhova E."/>
            <person name="Bogdanov V."/>
            <person name="Penin A."/>
            <person name="Logacheva M."/>
        </authorList>
    </citation>
    <scope>NUCLEOTIDE SEQUENCE</scope>
    <source>
        <strain evidence="2">Hsosn_3</strain>
        <tissue evidence="2">Leaf</tissue>
    </source>
</reference>
<dbReference type="CDD" id="cd02972">
    <property type="entry name" value="DsbA_family"/>
    <property type="match status" value="1"/>
</dbReference>
<feature type="transmembrane region" description="Helical" evidence="1">
    <location>
        <begin position="20"/>
        <end position="42"/>
    </location>
</feature>
<evidence type="ECO:0000313" key="3">
    <source>
        <dbReference type="Proteomes" id="UP001237642"/>
    </source>
</evidence>
<dbReference type="EMBL" id="JAUIZM010000010">
    <property type="protein sequence ID" value="KAK1362272.1"/>
    <property type="molecule type" value="Genomic_DNA"/>
</dbReference>
<dbReference type="Gene3D" id="3.40.30.10">
    <property type="entry name" value="Glutaredoxin"/>
    <property type="match status" value="1"/>
</dbReference>
<keyword evidence="3" id="KW-1185">Reference proteome</keyword>
<dbReference type="PANTHER" id="PTHR33875">
    <property type="entry name" value="OS09G0542200 PROTEIN"/>
    <property type="match status" value="1"/>
</dbReference>
<comment type="caution">
    <text evidence="2">The sequence shown here is derived from an EMBL/GenBank/DDBJ whole genome shotgun (WGS) entry which is preliminary data.</text>
</comment>